<dbReference type="Pfam" id="PF08387">
    <property type="entry name" value="FBD"/>
    <property type="match status" value="1"/>
</dbReference>
<dbReference type="PANTHER" id="PTHR32141:SF181">
    <property type="entry name" value="F-BOX DOMAIN-CONTAINING PROTEIN"/>
    <property type="match status" value="1"/>
</dbReference>
<dbReference type="EMBL" id="BQKI01000008">
    <property type="protein sequence ID" value="GJM99829.1"/>
    <property type="molecule type" value="Genomic_DNA"/>
</dbReference>
<evidence type="ECO:0000259" key="1">
    <source>
        <dbReference type="PROSITE" id="PS50181"/>
    </source>
</evidence>
<dbReference type="InterPro" id="IPR055302">
    <property type="entry name" value="F-box_dom-containing"/>
</dbReference>
<dbReference type="AlphaFoldDB" id="A0AAV5CPN0"/>
<accession>A0AAV5CPN0</accession>
<dbReference type="PROSITE" id="PS50181">
    <property type="entry name" value="FBOX"/>
    <property type="match status" value="1"/>
</dbReference>
<keyword evidence="3" id="KW-1185">Reference proteome</keyword>
<dbReference type="Proteomes" id="UP001054889">
    <property type="component" value="Unassembled WGS sequence"/>
</dbReference>
<feature type="domain" description="F-box" evidence="1">
    <location>
        <begin position="51"/>
        <end position="87"/>
    </location>
</feature>
<reference evidence="2" key="1">
    <citation type="journal article" date="2018" name="DNA Res.">
        <title>Multiple hybrid de novo genome assembly of finger millet, an orphan allotetraploid crop.</title>
        <authorList>
            <person name="Hatakeyama M."/>
            <person name="Aluri S."/>
            <person name="Balachadran M.T."/>
            <person name="Sivarajan S.R."/>
            <person name="Patrignani A."/>
            <person name="Gruter S."/>
            <person name="Poveda L."/>
            <person name="Shimizu-Inatsugi R."/>
            <person name="Baeten J."/>
            <person name="Francoijs K.J."/>
            <person name="Nataraja K.N."/>
            <person name="Reddy Y.A.N."/>
            <person name="Phadnis S."/>
            <person name="Ravikumar R.L."/>
            <person name="Schlapbach R."/>
            <person name="Sreeman S.M."/>
            <person name="Shimizu K.K."/>
        </authorList>
    </citation>
    <scope>NUCLEOTIDE SEQUENCE</scope>
</reference>
<dbReference type="InterPro" id="IPR055411">
    <property type="entry name" value="LRR_FXL15/At3g58940/PEG3-like"/>
</dbReference>
<dbReference type="Pfam" id="PF00646">
    <property type="entry name" value="F-box"/>
    <property type="match status" value="1"/>
</dbReference>
<dbReference type="InterPro" id="IPR032675">
    <property type="entry name" value="LRR_dom_sf"/>
</dbReference>
<organism evidence="2 3">
    <name type="scientific">Eleusine coracana subsp. coracana</name>
    <dbReference type="NCBI Taxonomy" id="191504"/>
    <lineage>
        <taxon>Eukaryota</taxon>
        <taxon>Viridiplantae</taxon>
        <taxon>Streptophyta</taxon>
        <taxon>Embryophyta</taxon>
        <taxon>Tracheophyta</taxon>
        <taxon>Spermatophyta</taxon>
        <taxon>Magnoliopsida</taxon>
        <taxon>Liliopsida</taxon>
        <taxon>Poales</taxon>
        <taxon>Poaceae</taxon>
        <taxon>PACMAD clade</taxon>
        <taxon>Chloridoideae</taxon>
        <taxon>Cynodonteae</taxon>
        <taxon>Eleusininae</taxon>
        <taxon>Eleusine</taxon>
    </lineage>
</organism>
<proteinExistence type="predicted"/>
<dbReference type="InterPro" id="IPR036047">
    <property type="entry name" value="F-box-like_dom_sf"/>
</dbReference>
<gene>
    <name evidence="2" type="primary">ga16966</name>
    <name evidence="2" type="ORF">PR202_ga16966</name>
</gene>
<dbReference type="SUPFAM" id="SSF81383">
    <property type="entry name" value="F-box domain"/>
    <property type="match status" value="1"/>
</dbReference>
<dbReference type="SUPFAM" id="SSF52047">
    <property type="entry name" value="RNI-like"/>
    <property type="match status" value="1"/>
</dbReference>
<name>A0AAV5CPN0_ELECO</name>
<evidence type="ECO:0000313" key="2">
    <source>
        <dbReference type="EMBL" id="GJM99829.1"/>
    </source>
</evidence>
<dbReference type="InterPro" id="IPR006566">
    <property type="entry name" value="FBD"/>
</dbReference>
<comment type="caution">
    <text evidence="2">The sequence shown here is derived from an EMBL/GenBank/DDBJ whole genome shotgun (WGS) entry which is preliminary data.</text>
</comment>
<dbReference type="Gene3D" id="3.80.10.10">
    <property type="entry name" value="Ribonuclease Inhibitor"/>
    <property type="match status" value="1"/>
</dbReference>
<dbReference type="InterPro" id="IPR001810">
    <property type="entry name" value="F-box_dom"/>
</dbReference>
<evidence type="ECO:0000313" key="3">
    <source>
        <dbReference type="Proteomes" id="UP001054889"/>
    </source>
</evidence>
<dbReference type="Pfam" id="PF24758">
    <property type="entry name" value="LRR_At5g56370"/>
    <property type="match status" value="1"/>
</dbReference>
<protein>
    <recommendedName>
        <fullName evidence="1">F-box domain-containing protein</fullName>
    </recommendedName>
</protein>
<dbReference type="PANTHER" id="PTHR32141">
    <property type="match status" value="1"/>
</dbReference>
<reference evidence="2" key="2">
    <citation type="submission" date="2021-12" db="EMBL/GenBank/DDBJ databases">
        <title>Resequencing data analysis of finger millet.</title>
        <authorList>
            <person name="Hatakeyama M."/>
            <person name="Aluri S."/>
            <person name="Balachadran M.T."/>
            <person name="Sivarajan S.R."/>
            <person name="Poveda L."/>
            <person name="Shimizu-Inatsugi R."/>
            <person name="Schlapbach R."/>
            <person name="Sreeman S.M."/>
            <person name="Shimizu K.K."/>
        </authorList>
    </citation>
    <scope>NUCLEOTIDE SEQUENCE</scope>
</reference>
<sequence>MDLIGGDLSQAVVFSMSTPLKYAYDAIPEPPVSPAAPLVSALAARAPLDGLDRISRLPDQILRNIVSHLLAKDAARTSALASRWRGIWRSAPLTLVDAHVLPDCVPAGQPTPGGEGAVSKAAVGAVSRALAAHPGPVRCFRFTRGHMASHQAEVESWLKLLAAKGVEDLVFFNLPWPLDLPLPAALFSCGASLTSLHLGAWRFPDTAALPRSARFPNLKDLVLSFMVMRDRDLNFLLDRSPVLENLAVISAQTRVGLRVVSRNLRCLQLGLCILEDVAVVDAPLLESLFLYMISPHGKSPTPWIKIGHAPNLRMLGYWQPGNQELQIGNTIIKADTKVSPSTIIPSVRDLSLEVHFDVRNEIKMVPCFLKCFPNVEKLHSLNSDEPTGKLNLKFWREAGRIKCVEQHVKKFVLHEFRGKKSEIVFLQFIAERAQILEQMVVMVSSDFFCSADDVIVKLKLLTSAEWASKEYKLIVFKSPYSSGGSAPWNFGLVSDYPKRDPFDLVTADAEHIRGASVLHHRKTL</sequence>